<dbReference type="InterPro" id="IPR023582">
    <property type="entry name" value="Impact"/>
</dbReference>
<comment type="similarity">
    <text evidence="1">Belongs to the IMPACT family.</text>
</comment>
<dbReference type="InterPro" id="IPR020568">
    <property type="entry name" value="Ribosomal_Su5_D2-typ_SF"/>
</dbReference>
<accession>A0A378TIC8</accession>
<gene>
    <name evidence="4" type="primary">yigZ</name>
    <name evidence="4" type="ORF">NCTC10821_03087</name>
</gene>
<dbReference type="GO" id="GO:0006446">
    <property type="term" value="P:regulation of translational initiation"/>
    <property type="evidence" value="ECO:0007669"/>
    <property type="project" value="TreeGrafter"/>
</dbReference>
<keyword evidence="5" id="KW-1185">Reference proteome</keyword>
<proteinExistence type="inferred from homology"/>
<dbReference type="Pfam" id="PF09186">
    <property type="entry name" value="DUF1949"/>
    <property type="match status" value="1"/>
</dbReference>
<dbReference type="PANTHER" id="PTHR16301">
    <property type="entry name" value="IMPACT-RELATED"/>
    <property type="match status" value="1"/>
</dbReference>
<dbReference type="Gene3D" id="3.30.230.30">
    <property type="entry name" value="Impact, N-terminal domain"/>
    <property type="match status" value="1"/>
</dbReference>
<feature type="domain" description="Impact N-terminal" evidence="2">
    <location>
        <begin position="25"/>
        <end position="130"/>
    </location>
</feature>
<dbReference type="InterPro" id="IPR001498">
    <property type="entry name" value="Impact_N"/>
</dbReference>
<evidence type="ECO:0000259" key="2">
    <source>
        <dbReference type="Pfam" id="PF01205"/>
    </source>
</evidence>
<dbReference type="InterPro" id="IPR035647">
    <property type="entry name" value="EFG_III/V"/>
</dbReference>
<dbReference type="PANTHER" id="PTHR16301:SF20">
    <property type="entry name" value="IMPACT FAMILY MEMBER YIGZ"/>
    <property type="match status" value="1"/>
</dbReference>
<dbReference type="SUPFAM" id="SSF54211">
    <property type="entry name" value="Ribosomal protein S5 domain 2-like"/>
    <property type="match status" value="1"/>
</dbReference>
<evidence type="ECO:0000256" key="1">
    <source>
        <dbReference type="ARBA" id="ARBA00007665"/>
    </source>
</evidence>
<evidence type="ECO:0000259" key="3">
    <source>
        <dbReference type="Pfam" id="PF09186"/>
    </source>
</evidence>
<evidence type="ECO:0000313" key="5">
    <source>
        <dbReference type="Proteomes" id="UP000254978"/>
    </source>
</evidence>
<organism evidence="4 5">
    <name type="scientific">Mycolicibacterium tokaiense</name>
    <dbReference type="NCBI Taxonomy" id="39695"/>
    <lineage>
        <taxon>Bacteria</taxon>
        <taxon>Bacillati</taxon>
        <taxon>Actinomycetota</taxon>
        <taxon>Actinomycetes</taxon>
        <taxon>Mycobacteriales</taxon>
        <taxon>Mycobacteriaceae</taxon>
        <taxon>Mycolicibacterium</taxon>
    </lineage>
</organism>
<dbReference type="GO" id="GO:0005737">
    <property type="term" value="C:cytoplasm"/>
    <property type="evidence" value="ECO:0007669"/>
    <property type="project" value="TreeGrafter"/>
</dbReference>
<dbReference type="InterPro" id="IPR036956">
    <property type="entry name" value="Impact_N_sf"/>
</dbReference>
<dbReference type="InterPro" id="IPR015269">
    <property type="entry name" value="UPF0029_Impact_C"/>
</dbReference>
<evidence type="ECO:0000313" key="4">
    <source>
        <dbReference type="EMBL" id="STZ59553.1"/>
    </source>
</evidence>
<dbReference type="Pfam" id="PF01205">
    <property type="entry name" value="Impact_N"/>
    <property type="match status" value="1"/>
</dbReference>
<sequence length="210" mass="22488">MVAYTPGMPLTLDPDDRPHAEQLIKKSRFVARLRQVTDERGVADLIAEARTQERGAGHHCFAYILEAHVRTERSSDDGEPGGTAGAPMLAVLHARELVNVAAVVSRHFGGVKLGTGGLVRAYAGTVSAALDSAVLRPRIRCERYRLEVDHADAGRLEAELRGRGFEVADVTYAQRAALTVVADGPARLEAAVAALTAGSGQLVHLGHTWR</sequence>
<name>A0A378TIC8_9MYCO</name>
<feature type="domain" description="UPF0029" evidence="3">
    <location>
        <begin position="146"/>
        <end position="198"/>
    </location>
</feature>
<reference evidence="4 5" key="1">
    <citation type="submission" date="2018-06" db="EMBL/GenBank/DDBJ databases">
        <authorList>
            <consortium name="Pathogen Informatics"/>
            <person name="Doyle S."/>
        </authorList>
    </citation>
    <scope>NUCLEOTIDE SEQUENCE [LARGE SCALE GENOMIC DNA]</scope>
    <source>
        <strain evidence="4 5">NCTC10821</strain>
    </source>
</reference>
<dbReference type="EMBL" id="UGQT01000001">
    <property type="protein sequence ID" value="STZ59553.1"/>
    <property type="molecule type" value="Genomic_DNA"/>
</dbReference>
<protein>
    <submittedName>
        <fullName evidence="4">CinZ protein</fullName>
    </submittedName>
</protein>
<dbReference type="Proteomes" id="UP000254978">
    <property type="component" value="Unassembled WGS sequence"/>
</dbReference>
<dbReference type="SUPFAM" id="SSF54980">
    <property type="entry name" value="EF-G C-terminal domain-like"/>
    <property type="match status" value="1"/>
</dbReference>
<dbReference type="AlphaFoldDB" id="A0A378TIC8"/>